<accession>A0A915L904</accession>
<reference evidence="2" key="1">
    <citation type="submission" date="2022-11" db="UniProtKB">
        <authorList>
            <consortium name="WormBaseParasite"/>
        </authorList>
    </citation>
    <scope>IDENTIFICATION</scope>
</reference>
<dbReference type="Proteomes" id="UP000887565">
    <property type="component" value="Unplaced"/>
</dbReference>
<protein>
    <submittedName>
        <fullName evidence="2">Uncharacterized protein</fullName>
    </submittedName>
</protein>
<sequence>MVCHVPLSMLRIDVVQFISRNMIYWTIVGLWRWEMQHFPMQL</sequence>
<dbReference type="AlphaFoldDB" id="A0A915L904"/>
<keyword evidence="1" id="KW-1185">Reference proteome</keyword>
<evidence type="ECO:0000313" key="1">
    <source>
        <dbReference type="Proteomes" id="UP000887565"/>
    </source>
</evidence>
<proteinExistence type="predicted"/>
<name>A0A915L904_ROMCU</name>
<organism evidence="1 2">
    <name type="scientific">Romanomermis culicivorax</name>
    <name type="common">Nematode worm</name>
    <dbReference type="NCBI Taxonomy" id="13658"/>
    <lineage>
        <taxon>Eukaryota</taxon>
        <taxon>Metazoa</taxon>
        <taxon>Ecdysozoa</taxon>
        <taxon>Nematoda</taxon>
        <taxon>Enoplea</taxon>
        <taxon>Dorylaimia</taxon>
        <taxon>Mermithida</taxon>
        <taxon>Mermithoidea</taxon>
        <taxon>Mermithidae</taxon>
        <taxon>Romanomermis</taxon>
    </lineage>
</organism>
<evidence type="ECO:0000313" key="2">
    <source>
        <dbReference type="WBParaSite" id="nRc.2.0.1.t47312-RA"/>
    </source>
</evidence>
<dbReference type="WBParaSite" id="nRc.2.0.1.t47312-RA">
    <property type="protein sequence ID" value="nRc.2.0.1.t47312-RA"/>
    <property type="gene ID" value="nRc.2.0.1.g47312"/>
</dbReference>